<name>A0A840Z2Q2_9SPHN</name>
<organism evidence="1 2">
    <name type="scientific">Stakelama sediminis</name>
    <dbReference type="NCBI Taxonomy" id="463200"/>
    <lineage>
        <taxon>Bacteria</taxon>
        <taxon>Pseudomonadati</taxon>
        <taxon>Pseudomonadota</taxon>
        <taxon>Alphaproteobacteria</taxon>
        <taxon>Sphingomonadales</taxon>
        <taxon>Sphingomonadaceae</taxon>
        <taxon>Stakelama</taxon>
    </lineage>
</organism>
<evidence type="ECO:0000313" key="1">
    <source>
        <dbReference type="EMBL" id="MBB5719942.1"/>
    </source>
</evidence>
<accession>A0A840Z2Q2</accession>
<dbReference type="AlphaFoldDB" id="A0A840Z2Q2"/>
<gene>
    <name evidence="1" type="ORF">FHR23_002901</name>
</gene>
<protein>
    <submittedName>
        <fullName evidence="1">Uncharacterized protein</fullName>
    </submittedName>
</protein>
<keyword evidence="2" id="KW-1185">Reference proteome</keyword>
<sequence length="88" mass="9318">MTQQPSPRTDLIGSLRRTGAGADLLATRHAGLGRIEPLTSRSRKWLKAISADDAGWDGDALVVELRYFPAIADAAIANGLTFESAAPV</sequence>
<proteinExistence type="predicted"/>
<dbReference type="EMBL" id="JACIJI010000007">
    <property type="protein sequence ID" value="MBB5719942.1"/>
    <property type="molecule type" value="Genomic_DNA"/>
</dbReference>
<reference evidence="1 2" key="1">
    <citation type="submission" date="2020-08" db="EMBL/GenBank/DDBJ databases">
        <title>Genomic Encyclopedia of Type Strains, Phase IV (KMG-IV): sequencing the most valuable type-strain genomes for metagenomic binning, comparative biology and taxonomic classification.</title>
        <authorList>
            <person name="Goeker M."/>
        </authorList>
    </citation>
    <scope>NUCLEOTIDE SEQUENCE [LARGE SCALE GENOMIC DNA]</scope>
    <source>
        <strain evidence="1 2">DSM 27203</strain>
    </source>
</reference>
<evidence type="ECO:0000313" key="2">
    <source>
        <dbReference type="Proteomes" id="UP000554342"/>
    </source>
</evidence>
<comment type="caution">
    <text evidence="1">The sequence shown here is derived from an EMBL/GenBank/DDBJ whole genome shotgun (WGS) entry which is preliminary data.</text>
</comment>
<dbReference type="RefSeq" id="WP_184005340.1">
    <property type="nucleotide sequence ID" value="NZ_BAABIF010000011.1"/>
</dbReference>
<dbReference type="Proteomes" id="UP000554342">
    <property type="component" value="Unassembled WGS sequence"/>
</dbReference>